<reference evidence="2 3" key="1">
    <citation type="submission" date="2020-05" db="EMBL/GenBank/DDBJ databases">
        <authorList>
            <person name="Khan S.A."/>
            <person name="Jeon C.O."/>
            <person name="Chun B.H."/>
        </authorList>
    </citation>
    <scope>NUCLEOTIDE SEQUENCE [LARGE SCALE GENOMIC DNA]</scope>
    <source>
        <strain evidence="2 3">S1162</strain>
    </source>
</reference>
<sequence length="72" mass="7813">MKLKLTILALALFATHTYSQTKNTLAVIYAPGSGDVNIHGAIGDFGYHSKPSKAFGLGYIRQLKSFFLLKPA</sequence>
<dbReference type="RefSeq" id="WP_175269349.1">
    <property type="nucleotide sequence ID" value="NZ_JABFCR010000016.1"/>
</dbReference>
<keyword evidence="1" id="KW-0732">Signal</keyword>
<evidence type="ECO:0000313" key="2">
    <source>
        <dbReference type="EMBL" id="NNU33660.1"/>
    </source>
</evidence>
<evidence type="ECO:0000256" key="1">
    <source>
        <dbReference type="SAM" id="SignalP"/>
    </source>
</evidence>
<accession>A0ABX1W5S2</accession>
<comment type="caution">
    <text evidence="2">The sequence shown here is derived from an EMBL/GenBank/DDBJ whole genome shotgun (WGS) entry which is preliminary data.</text>
</comment>
<evidence type="ECO:0000313" key="3">
    <source>
        <dbReference type="Proteomes" id="UP000566071"/>
    </source>
</evidence>
<dbReference type="EMBL" id="JABFCR010000016">
    <property type="protein sequence ID" value="NNU33660.1"/>
    <property type="molecule type" value="Genomic_DNA"/>
</dbReference>
<name>A0ABX1W5S2_9SPHI</name>
<organism evidence="2 3">
    <name type="scientific">Mucilaginibacter humi</name>
    <dbReference type="NCBI Taxonomy" id="2732510"/>
    <lineage>
        <taxon>Bacteria</taxon>
        <taxon>Pseudomonadati</taxon>
        <taxon>Bacteroidota</taxon>
        <taxon>Sphingobacteriia</taxon>
        <taxon>Sphingobacteriales</taxon>
        <taxon>Sphingobacteriaceae</taxon>
        <taxon>Mucilaginibacter</taxon>
    </lineage>
</organism>
<proteinExistence type="predicted"/>
<dbReference type="Proteomes" id="UP000566071">
    <property type="component" value="Unassembled WGS sequence"/>
</dbReference>
<feature type="chain" id="PRO_5045932535" evidence="1">
    <location>
        <begin position="20"/>
        <end position="72"/>
    </location>
</feature>
<keyword evidence="3" id="KW-1185">Reference proteome</keyword>
<protein>
    <submittedName>
        <fullName evidence="2">Uncharacterized protein</fullName>
    </submittedName>
</protein>
<gene>
    <name evidence="2" type="ORF">HK413_04980</name>
</gene>
<feature type="signal peptide" evidence="1">
    <location>
        <begin position="1"/>
        <end position="19"/>
    </location>
</feature>